<dbReference type="Gene3D" id="3.50.50.60">
    <property type="entry name" value="FAD/NAD(P)-binding domain"/>
    <property type="match status" value="2"/>
</dbReference>
<comment type="subunit">
    <text evidence="2">Interacts with COX5B; this interaction may contribute to localize PYROXD2 to the inner face of the inner mitochondrial membrane.</text>
</comment>
<dbReference type="EMBL" id="JACLQD010000002">
    <property type="protein sequence ID" value="MBC2835735.1"/>
    <property type="molecule type" value="Genomic_DNA"/>
</dbReference>
<dbReference type="RefSeq" id="WP_185797314.1">
    <property type="nucleotide sequence ID" value="NZ_JACLQD010000002.1"/>
</dbReference>
<comment type="caution">
    <text evidence="5">The sequence shown here is derived from an EMBL/GenBank/DDBJ whole genome shotgun (WGS) entry which is preliminary data.</text>
</comment>
<evidence type="ECO:0000256" key="3">
    <source>
        <dbReference type="ARBA" id="ARBA00040298"/>
    </source>
</evidence>
<dbReference type="GO" id="GO:0007264">
    <property type="term" value="P:small GTPase-mediated signal transduction"/>
    <property type="evidence" value="ECO:0007669"/>
    <property type="project" value="InterPro"/>
</dbReference>
<accession>A0A842I7Y0</accession>
<dbReference type="PANTHER" id="PTHR10668:SF105">
    <property type="entry name" value="DEHYDROGENASE-RELATED"/>
    <property type="match status" value="1"/>
</dbReference>
<evidence type="ECO:0000256" key="2">
    <source>
        <dbReference type="ARBA" id="ARBA00038825"/>
    </source>
</evidence>
<dbReference type="InterPro" id="IPR002937">
    <property type="entry name" value="Amino_oxidase"/>
</dbReference>
<dbReference type="PRINTS" id="PR00891">
    <property type="entry name" value="RABGDIREP"/>
</dbReference>
<protein>
    <recommendedName>
        <fullName evidence="3">Pyridine nucleotide-disulfide oxidoreductase domain-containing protein 2</fullName>
    </recommendedName>
</protein>
<evidence type="ECO:0000313" key="5">
    <source>
        <dbReference type="EMBL" id="MBC2835735.1"/>
    </source>
</evidence>
<dbReference type="Proteomes" id="UP000555411">
    <property type="component" value="Unassembled WGS sequence"/>
</dbReference>
<name>A0A842I7Y0_9RHOB</name>
<dbReference type="PANTHER" id="PTHR10668">
    <property type="entry name" value="PHYTOENE DEHYDROGENASE"/>
    <property type="match status" value="1"/>
</dbReference>
<organism evidence="5 6">
    <name type="scientific">Paragemmobacter straminiformis</name>
    <dbReference type="NCBI Taxonomy" id="2045119"/>
    <lineage>
        <taxon>Bacteria</taxon>
        <taxon>Pseudomonadati</taxon>
        <taxon>Pseudomonadota</taxon>
        <taxon>Alphaproteobacteria</taxon>
        <taxon>Rhodobacterales</taxon>
        <taxon>Paracoccaceae</taxon>
        <taxon>Paragemmobacter</taxon>
    </lineage>
</organism>
<evidence type="ECO:0000259" key="4">
    <source>
        <dbReference type="Pfam" id="PF01593"/>
    </source>
</evidence>
<dbReference type="InterPro" id="IPR036188">
    <property type="entry name" value="FAD/NAD-bd_sf"/>
</dbReference>
<evidence type="ECO:0000256" key="1">
    <source>
        <dbReference type="ARBA" id="ARBA00037217"/>
    </source>
</evidence>
<dbReference type="InterPro" id="IPR018203">
    <property type="entry name" value="GDP_dissociation_inhibitor"/>
</dbReference>
<proteinExistence type="predicted"/>
<gene>
    <name evidence="5" type="ORF">H7F16_09490</name>
</gene>
<dbReference type="Pfam" id="PF13450">
    <property type="entry name" value="NAD_binding_8"/>
    <property type="match status" value="1"/>
</dbReference>
<feature type="domain" description="Amine oxidase" evidence="4">
    <location>
        <begin position="212"/>
        <end position="347"/>
    </location>
</feature>
<dbReference type="SUPFAM" id="SSF51905">
    <property type="entry name" value="FAD/NAD(P)-binding domain"/>
    <property type="match status" value="1"/>
</dbReference>
<dbReference type="GO" id="GO:0016491">
    <property type="term" value="F:oxidoreductase activity"/>
    <property type="evidence" value="ECO:0007669"/>
    <property type="project" value="InterPro"/>
</dbReference>
<sequence length="518" mass="54175">MQPDHVIIGSGINALVAGALLAIKGKRVLMLERNDVIGGCLRTEELTLPGFRHDTMAATWVLFMTSPAGAALGPHLARHGFEYCHSARPTAVLRPDGSALVLTMDRAANVAAFDALAPGDGARHAADAGGVETDAPFLFSILGGDLWSWPTLKLLVSQARKRGVRGLAAWFGSALAPARGWLETGYQSPLVQALFAPWVLHCGLTPESTYSGQMGKVIAFALEAAGAPVVKGGSARAVAAFRALIEEKGGTFRTGADVERITVNDGRVTGVTLAGGEVITCASVLASVTPGQLANRLLGPAASPATRTAAQGFRHGRGNFQLHYALDRAPEWLSPGLDDVALIHLADGIDSVSKSANEAERGLLPEAPTICVGQPHRLDPSRCPGGKAILWLQIPDAPRVVKGDARGEIATDGTWTDTLREAFADRIEAILSRHIKDFAAIKLARRAHSPADLEAMNINLVGGDPYGGLCSIDQFFLFRPFAAAPDLPRGLVQIGASTHPGPGLGGGSGFLAAKRLGA</sequence>
<evidence type="ECO:0000313" key="6">
    <source>
        <dbReference type="Proteomes" id="UP000555411"/>
    </source>
</evidence>
<dbReference type="AlphaFoldDB" id="A0A842I7Y0"/>
<comment type="function">
    <text evidence="1">Probable oxidoreductase that may play a role as regulator of mitochondrial function.</text>
</comment>
<keyword evidence="6" id="KW-1185">Reference proteome</keyword>
<reference evidence="5 6" key="1">
    <citation type="journal article" date="2017" name="Int. J. Syst. Evol. Microbiol.">
        <title>Gemmobacter straminiformis sp. nov., isolated from an artificial fountain.</title>
        <authorList>
            <person name="Kang J.Y."/>
            <person name="Kim M.J."/>
            <person name="Chun J."/>
            <person name="Son K.P."/>
            <person name="Jahng K.Y."/>
        </authorList>
    </citation>
    <scope>NUCLEOTIDE SEQUENCE [LARGE SCALE GENOMIC DNA]</scope>
    <source>
        <strain evidence="5 6">CAM-8</strain>
    </source>
</reference>
<dbReference type="GO" id="GO:0005092">
    <property type="term" value="F:GDP-dissociation inhibitor activity"/>
    <property type="evidence" value="ECO:0007669"/>
    <property type="project" value="InterPro"/>
</dbReference>
<dbReference type="Pfam" id="PF01593">
    <property type="entry name" value="Amino_oxidase"/>
    <property type="match status" value="1"/>
</dbReference>